<accession>A0ACC0W0L4</accession>
<proteinExistence type="predicted"/>
<protein>
    <submittedName>
        <fullName evidence="1">Uncharacterized protein</fullName>
    </submittedName>
</protein>
<evidence type="ECO:0000313" key="2">
    <source>
        <dbReference type="Proteomes" id="UP001163321"/>
    </source>
</evidence>
<organism evidence="1 2">
    <name type="scientific">Peronosclerospora sorghi</name>
    <dbReference type="NCBI Taxonomy" id="230839"/>
    <lineage>
        <taxon>Eukaryota</taxon>
        <taxon>Sar</taxon>
        <taxon>Stramenopiles</taxon>
        <taxon>Oomycota</taxon>
        <taxon>Peronosporomycetes</taxon>
        <taxon>Peronosporales</taxon>
        <taxon>Peronosporaceae</taxon>
        <taxon>Peronosclerospora</taxon>
    </lineage>
</organism>
<gene>
    <name evidence="1" type="ORF">PsorP6_009550</name>
</gene>
<reference evidence="1 2" key="1">
    <citation type="journal article" date="2022" name="bioRxiv">
        <title>The genome of the oomycete Peronosclerospora sorghi, a cosmopolitan pathogen of maize and sorghum, is inflated with dispersed pseudogenes.</title>
        <authorList>
            <person name="Fletcher K."/>
            <person name="Martin F."/>
            <person name="Isakeit T."/>
            <person name="Cavanaugh K."/>
            <person name="Magill C."/>
            <person name="Michelmore R."/>
        </authorList>
    </citation>
    <scope>NUCLEOTIDE SEQUENCE [LARGE SCALE GENOMIC DNA]</scope>
    <source>
        <strain evidence="1">P6</strain>
    </source>
</reference>
<dbReference type="Proteomes" id="UP001163321">
    <property type="component" value="Chromosome 5"/>
</dbReference>
<sequence length="113" mass="12473">MVRFRSLSTGIIALISLQLLDAEELKAIHGQTGTLVLDIQGQVLSATSELCGNAGEIAAETIYSMLQDSNCVLDTSQKEELERMIIKFPTYEYVVTLDAEQIYIVKRSSTSQD</sequence>
<dbReference type="EMBL" id="CM047584">
    <property type="protein sequence ID" value="KAI9911644.1"/>
    <property type="molecule type" value="Genomic_DNA"/>
</dbReference>
<name>A0ACC0W0L4_9STRA</name>
<comment type="caution">
    <text evidence="1">The sequence shown here is derived from an EMBL/GenBank/DDBJ whole genome shotgun (WGS) entry which is preliminary data.</text>
</comment>
<evidence type="ECO:0000313" key="1">
    <source>
        <dbReference type="EMBL" id="KAI9911644.1"/>
    </source>
</evidence>
<keyword evidence="2" id="KW-1185">Reference proteome</keyword>